<name>A0AA87ZGB1_FICCA</name>
<dbReference type="Proteomes" id="UP001187192">
    <property type="component" value="Unassembled WGS sequence"/>
</dbReference>
<keyword evidence="3" id="KW-1185">Reference proteome</keyword>
<dbReference type="EMBL" id="BTGU01000003">
    <property type="protein sequence ID" value="GMN32629.1"/>
    <property type="molecule type" value="Genomic_DNA"/>
</dbReference>
<comment type="caution">
    <text evidence="2">The sequence shown here is derived from an EMBL/GenBank/DDBJ whole genome shotgun (WGS) entry which is preliminary data.</text>
</comment>
<feature type="region of interest" description="Disordered" evidence="1">
    <location>
        <begin position="49"/>
        <end position="72"/>
    </location>
</feature>
<dbReference type="AlphaFoldDB" id="A0AA87ZGB1"/>
<proteinExistence type="predicted"/>
<evidence type="ECO:0000256" key="1">
    <source>
        <dbReference type="SAM" id="MobiDB-lite"/>
    </source>
</evidence>
<dbReference type="Gramene" id="FCD_00006705-RA">
    <property type="protein sequence ID" value="FCD_00006705-RA:cds"/>
    <property type="gene ID" value="FCD_00006705"/>
</dbReference>
<evidence type="ECO:0000313" key="3">
    <source>
        <dbReference type="Proteomes" id="UP001187192"/>
    </source>
</evidence>
<gene>
    <name evidence="2" type="ORF">TIFTF001_003772</name>
</gene>
<organism evidence="2 3">
    <name type="scientific">Ficus carica</name>
    <name type="common">Common fig</name>
    <dbReference type="NCBI Taxonomy" id="3494"/>
    <lineage>
        <taxon>Eukaryota</taxon>
        <taxon>Viridiplantae</taxon>
        <taxon>Streptophyta</taxon>
        <taxon>Embryophyta</taxon>
        <taxon>Tracheophyta</taxon>
        <taxon>Spermatophyta</taxon>
        <taxon>Magnoliopsida</taxon>
        <taxon>eudicotyledons</taxon>
        <taxon>Gunneridae</taxon>
        <taxon>Pentapetalae</taxon>
        <taxon>rosids</taxon>
        <taxon>fabids</taxon>
        <taxon>Rosales</taxon>
        <taxon>Moraceae</taxon>
        <taxon>Ficeae</taxon>
        <taxon>Ficus</taxon>
    </lineage>
</organism>
<sequence length="72" mass="7722">MEELDAHLWPTLSTPAMAISDARVYVPDGNTYTAAAEERSWKWLAARGPVPAPASANSTPKPSLMPAKPMLS</sequence>
<evidence type="ECO:0000313" key="2">
    <source>
        <dbReference type="EMBL" id="GMN32629.1"/>
    </source>
</evidence>
<reference evidence="2" key="1">
    <citation type="submission" date="2023-07" db="EMBL/GenBank/DDBJ databases">
        <title>draft genome sequence of fig (Ficus carica).</title>
        <authorList>
            <person name="Takahashi T."/>
            <person name="Nishimura K."/>
        </authorList>
    </citation>
    <scope>NUCLEOTIDE SEQUENCE</scope>
</reference>
<protein>
    <submittedName>
        <fullName evidence="2">Uncharacterized protein</fullName>
    </submittedName>
</protein>
<accession>A0AA87ZGB1</accession>